<keyword evidence="13" id="KW-1185">Reference proteome</keyword>
<dbReference type="InterPro" id="IPR024167">
    <property type="entry name" value="Cytochrome_c4-like"/>
</dbReference>
<feature type="signal peptide" evidence="10">
    <location>
        <begin position="1"/>
        <end position="26"/>
    </location>
</feature>
<keyword evidence="6" id="KW-0249">Electron transport</keyword>
<protein>
    <submittedName>
        <fullName evidence="12">Cytochrome c4</fullName>
    </submittedName>
</protein>
<comment type="caution">
    <text evidence="12">The sequence shown here is derived from an EMBL/GenBank/DDBJ whole genome shotgun (WGS) entry which is preliminary data.</text>
</comment>
<feature type="binding site" description="covalent" evidence="8">
    <location>
        <position position="59"/>
    </location>
    <ligand>
        <name>heme c</name>
        <dbReference type="ChEBI" id="CHEBI:61717"/>
        <label>1</label>
    </ligand>
</feature>
<evidence type="ECO:0000256" key="6">
    <source>
        <dbReference type="ARBA" id="ARBA00022982"/>
    </source>
</evidence>
<feature type="binding site" description="axial binding residue" evidence="9">
    <location>
        <position position="161"/>
    </location>
    <ligand>
        <name>heme c</name>
        <dbReference type="ChEBI" id="CHEBI:61717"/>
        <label>2</label>
    </ligand>
    <ligandPart>
        <name>Fe</name>
        <dbReference type="ChEBI" id="CHEBI:18248"/>
    </ligandPart>
</feature>
<evidence type="ECO:0000313" key="13">
    <source>
        <dbReference type="Proteomes" id="UP000186607"/>
    </source>
</evidence>
<keyword evidence="4 9" id="KW-0479">Metal-binding</keyword>
<dbReference type="InterPro" id="IPR050597">
    <property type="entry name" value="Cytochrome_c_Oxidase_Subunit"/>
</dbReference>
<keyword evidence="7 9" id="KW-0408">Iron</keyword>
<keyword evidence="3 8" id="KW-0349">Heme</keyword>
<feature type="binding site" description="covalent" evidence="8">
    <location>
        <position position="160"/>
    </location>
    <ligand>
        <name>heme c</name>
        <dbReference type="ChEBI" id="CHEBI:61717"/>
        <label>2</label>
    </ligand>
</feature>
<evidence type="ECO:0000313" key="12">
    <source>
        <dbReference type="EMBL" id="OLV19920.1"/>
    </source>
</evidence>
<proteinExistence type="predicted"/>
<evidence type="ECO:0000259" key="11">
    <source>
        <dbReference type="PROSITE" id="PS51007"/>
    </source>
</evidence>
<dbReference type="InterPro" id="IPR036909">
    <property type="entry name" value="Cyt_c-like_dom_sf"/>
</dbReference>
<dbReference type="OrthoDB" id="9773456at2"/>
<dbReference type="GO" id="GO:0005506">
    <property type="term" value="F:iron ion binding"/>
    <property type="evidence" value="ECO:0007669"/>
    <property type="project" value="InterPro"/>
</dbReference>
<dbReference type="InterPro" id="IPR009056">
    <property type="entry name" value="Cyt_c-like_dom"/>
</dbReference>
<keyword evidence="2" id="KW-0813">Transport</keyword>
<name>A0A1U7P442_9DEIO</name>
<sequence length="229" mass="24275">MQRTIRLSLWLAVPLALFIPAISALAQSGGGAAPPAGNPLALNFKTPDPAHGKEISQSCQGCHGVGLASTNTDIPGLAGQHSSYTRLQLAAFRAKLRPGEVMWQQAANLSDQDIADIAAYAGGLQPGPAWKADDEAVRAKGEALFHMGDSKRNIIACAICHGDNGRGDDRLGVASITNLSPKYGEEILHEFKNAPGYGIPHPDAMRIILRPMNDDDLKAVATYISSMQK</sequence>
<feature type="domain" description="Cytochrome c" evidence="11">
    <location>
        <begin position="47"/>
        <end position="125"/>
    </location>
</feature>
<evidence type="ECO:0000256" key="1">
    <source>
        <dbReference type="ARBA" id="ARBA00004418"/>
    </source>
</evidence>
<feature type="chain" id="PRO_5011984682" evidence="10">
    <location>
        <begin position="27"/>
        <end position="229"/>
    </location>
</feature>
<evidence type="ECO:0000256" key="8">
    <source>
        <dbReference type="PIRSR" id="PIRSR000005-1"/>
    </source>
</evidence>
<evidence type="ECO:0000256" key="5">
    <source>
        <dbReference type="ARBA" id="ARBA00022764"/>
    </source>
</evidence>
<feature type="binding site" description="axial binding residue" evidence="9">
    <location>
        <position position="205"/>
    </location>
    <ligand>
        <name>heme c</name>
        <dbReference type="ChEBI" id="CHEBI:61717"/>
        <label>2</label>
    </ligand>
    <ligandPart>
        <name>Fe</name>
        <dbReference type="ChEBI" id="CHEBI:18248"/>
    </ligandPart>
</feature>
<feature type="binding site" description="covalent" evidence="8">
    <location>
        <position position="157"/>
    </location>
    <ligand>
        <name>heme c</name>
        <dbReference type="ChEBI" id="CHEBI:61717"/>
        <label>2</label>
    </ligand>
</feature>
<keyword evidence="5" id="KW-0574">Periplasm</keyword>
<evidence type="ECO:0000256" key="4">
    <source>
        <dbReference type="ARBA" id="ARBA00022723"/>
    </source>
</evidence>
<dbReference type="AlphaFoldDB" id="A0A1U7P442"/>
<evidence type="ECO:0000256" key="10">
    <source>
        <dbReference type="SAM" id="SignalP"/>
    </source>
</evidence>
<dbReference type="SUPFAM" id="SSF46626">
    <property type="entry name" value="Cytochrome c"/>
    <property type="match status" value="2"/>
</dbReference>
<dbReference type="Proteomes" id="UP000186607">
    <property type="component" value="Unassembled WGS sequence"/>
</dbReference>
<dbReference type="PANTHER" id="PTHR33751">
    <property type="entry name" value="CBB3-TYPE CYTOCHROME C OXIDASE SUBUNIT FIXP"/>
    <property type="match status" value="1"/>
</dbReference>
<feature type="domain" description="Cytochrome c" evidence="11">
    <location>
        <begin position="136"/>
        <end position="228"/>
    </location>
</feature>
<dbReference type="Pfam" id="PF00034">
    <property type="entry name" value="Cytochrom_C"/>
    <property type="match status" value="2"/>
</dbReference>
<accession>A0A1U7P442</accession>
<evidence type="ECO:0000256" key="3">
    <source>
        <dbReference type="ARBA" id="ARBA00022617"/>
    </source>
</evidence>
<dbReference type="GO" id="GO:0009055">
    <property type="term" value="F:electron transfer activity"/>
    <property type="evidence" value="ECO:0007669"/>
    <property type="project" value="InterPro"/>
</dbReference>
<dbReference type="GO" id="GO:0020037">
    <property type="term" value="F:heme binding"/>
    <property type="evidence" value="ECO:0007669"/>
    <property type="project" value="InterPro"/>
</dbReference>
<dbReference type="RefSeq" id="WP_075830398.1">
    <property type="nucleotide sequence ID" value="NZ_MSTI01000018.1"/>
</dbReference>
<gene>
    <name evidence="12" type="ORF">BOO71_0001456</name>
</gene>
<evidence type="ECO:0000256" key="9">
    <source>
        <dbReference type="PIRSR" id="PIRSR000005-2"/>
    </source>
</evidence>
<evidence type="ECO:0000256" key="2">
    <source>
        <dbReference type="ARBA" id="ARBA00022448"/>
    </source>
</evidence>
<dbReference type="EMBL" id="MSTI01000018">
    <property type="protein sequence ID" value="OLV19920.1"/>
    <property type="molecule type" value="Genomic_DNA"/>
</dbReference>
<dbReference type="GO" id="GO:0042597">
    <property type="term" value="C:periplasmic space"/>
    <property type="evidence" value="ECO:0007669"/>
    <property type="project" value="UniProtKB-SubCell"/>
</dbReference>
<dbReference type="PIRSF" id="PIRSF000005">
    <property type="entry name" value="Cytochrome_c4"/>
    <property type="match status" value="1"/>
</dbReference>
<reference evidence="12 13" key="1">
    <citation type="submission" date="2017-01" db="EMBL/GenBank/DDBJ databases">
        <title>Genome Analysis of Deinococcus marmoris KOPRI26562.</title>
        <authorList>
            <person name="Kim J.H."/>
            <person name="Oh H.-M."/>
        </authorList>
    </citation>
    <scope>NUCLEOTIDE SEQUENCE [LARGE SCALE GENOMIC DNA]</scope>
    <source>
        <strain evidence="12 13">KOPRI26562</strain>
    </source>
</reference>
<comment type="PTM">
    <text evidence="8">Binds 2 heme c groups covalently per subunit.</text>
</comment>
<evidence type="ECO:0000256" key="7">
    <source>
        <dbReference type="ARBA" id="ARBA00023004"/>
    </source>
</evidence>
<dbReference type="PROSITE" id="PS51007">
    <property type="entry name" value="CYTC"/>
    <property type="match status" value="2"/>
</dbReference>
<keyword evidence="10" id="KW-0732">Signal</keyword>
<feature type="binding site" description="axial binding residue" evidence="9">
    <location>
        <position position="102"/>
    </location>
    <ligand>
        <name>heme c</name>
        <dbReference type="ChEBI" id="CHEBI:61717"/>
        <label>1</label>
    </ligand>
    <ligandPart>
        <name>Fe</name>
        <dbReference type="ChEBI" id="CHEBI:18248"/>
    </ligandPart>
</feature>
<feature type="binding site" description="axial binding residue" evidence="9">
    <location>
        <position position="63"/>
    </location>
    <ligand>
        <name>heme c</name>
        <dbReference type="ChEBI" id="CHEBI:61717"/>
        <label>1</label>
    </ligand>
    <ligandPart>
        <name>Fe</name>
        <dbReference type="ChEBI" id="CHEBI:18248"/>
    </ligandPart>
</feature>
<dbReference type="STRING" id="249408.BOO71_0001456"/>
<organism evidence="12 13">
    <name type="scientific">Deinococcus marmoris</name>
    <dbReference type="NCBI Taxonomy" id="249408"/>
    <lineage>
        <taxon>Bacteria</taxon>
        <taxon>Thermotogati</taxon>
        <taxon>Deinococcota</taxon>
        <taxon>Deinococci</taxon>
        <taxon>Deinococcales</taxon>
        <taxon>Deinococcaceae</taxon>
        <taxon>Deinococcus</taxon>
    </lineage>
</organism>
<dbReference type="PANTHER" id="PTHR33751:SF9">
    <property type="entry name" value="CYTOCHROME C4"/>
    <property type="match status" value="1"/>
</dbReference>
<comment type="subcellular location">
    <subcellularLocation>
        <location evidence="1">Periplasm</location>
    </subcellularLocation>
</comment>
<feature type="binding site" description="covalent" evidence="8">
    <location>
        <position position="62"/>
    </location>
    <ligand>
        <name>heme c</name>
        <dbReference type="ChEBI" id="CHEBI:61717"/>
        <label>1</label>
    </ligand>
</feature>
<dbReference type="Gene3D" id="1.10.760.10">
    <property type="entry name" value="Cytochrome c-like domain"/>
    <property type="match status" value="2"/>
</dbReference>